<dbReference type="HOGENOM" id="CLU_3428696_0_0_1"/>
<keyword evidence="2" id="KW-1185">Reference proteome</keyword>
<sequence length="20" mass="2425">MNPQELLNRLKLMLNQENLL</sequence>
<accession>T1L3Y1</accession>
<dbReference type="Proteomes" id="UP000015104">
    <property type="component" value="Unassembled WGS sequence"/>
</dbReference>
<organism evidence="1 2">
    <name type="scientific">Tetranychus urticae</name>
    <name type="common">Two-spotted spider mite</name>
    <dbReference type="NCBI Taxonomy" id="32264"/>
    <lineage>
        <taxon>Eukaryota</taxon>
        <taxon>Metazoa</taxon>
        <taxon>Ecdysozoa</taxon>
        <taxon>Arthropoda</taxon>
        <taxon>Chelicerata</taxon>
        <taxon>Arachnida</taxon>
        <taxon>Acari</taxon>
        <taxon>Acariformes</taxon>
        <taxon>Trombidiformes</taxon>
        <taxon>Prostigmata</taxon>
        <taxon>Eleutherengona</taxon>
        <taxon>Raphignathae</taxon>
        <taxon>Tetranychoidea</taxon>
        <taxon>Tetranychidae</taxon>
        <taxon>Tetranychus</taxon>
    </lineage>
</organism>
<dbReference type="EMBL" id="CAEY01001062">
    <property type="status" value="NOT_ANNOTATED_CDS"/>
    <property type="molecule type" value="Genomic_DNA"/>
</dbReference>
<dbReference type="EnsemblMetazoa" id="tetur37g00100.1">
    <property type="protein sequence ID" value="tetur37g00100.1"/>
    <property type="gene ID" value="tetur37g00100"/>
</dbReference>
<protein>
    <submittedName>
        <fullName evidence="1">Uncharacterized protein</fullName>
    </submittedName>
</protein>
<evidence type="ECO:0000313" key="1">
    <source>
        <dbReference type="EnsemblMetazoa" id="tetur37g00100.1"/>
    </source>
</evidence>
<proteinExistence type="predicted"/>
<dbReference type="AlphaFoldDB" id="T1L3Y1"/>
<reference evidence="2" key="1">
    <citation type="submission" date="2011-08" db="EMBL/GenBank/DDBJ databases">
        <authorList>
            <person name="Rombauts S."/>
        </authorList>
    </citation>
    <scope>NUCLEOTIDE SEQUENCE</scope>
    <source>
        <strain evidence="2">London</strain>
    </source>
</reference>
<reference evidence="1" key="2">
    <citation type="submission" date="2015-06" db="UniProtKB">
        <authorList>
            <consortium name="EnsemblMetazoa"/>
        </authorList>
    </citation>
    <scope>IDENTIFICATION</scope>
</reference>
<name>T1L3Y1_TETUR</name>
<evidence type="ECO:0000313" key="2">
    <source>
        <dbReference type="Proteomes" id="UP000015104"/>
    </source>
</evidence>